<keyword evidence="4" id="KW-0802">TPR repeat</keyword>
<dbReference type="PANTHER" id="PTHR46630:SF1">
    <property type="entry name" value="TETRATRICOPEPTIDE REPEAT PROTEIN 29"/>
    <property type="match status" value="1"/>
</dbReference>
<evidence type="ECO:0000256" key="3">
    <source>
        <dbReference type="ARBA" id="ARBA00022737"/>
    </source>
</evidence>
<gene>
    <name evidence="6" type="ORF">METZ01_LOCUS373385</name>
</gene>
<keyword evidence="2" id="KW-0963">Cytoplasm</keyword>
<dbReference type="AlphaFoldDB" id="A0A382TGI2"/>
<feature type="non-terminal residue" evidence="6">
    <location>
        <position position="302"/>
    </location>
</feature>
<dbReference type="PANTHER" id="PTHR46630">
    <property type="entry name" value="TETRATRICOPEPTIDE REPEAT PROTEIN 29"/>
    <property type="match status" value="1"/>
</dbReference>
<sequence length="302" mass="34612">NEKKLKARSSNQIGEIYLTMGDFGTALEHRLMAMETLFSNKESSVYRDAMSGVTVLYRELERNEKRLQLSLRLIDESLTHGDSTNYSNGLYHASGAYRRLGVLDSAVIYSKKVLDLDIKLNNHYFILTDYSLIGDIFFEMGQLDSALAMFKKSERIVLEGQNLSFSQKNNYTTLTTLNIGAVYFEQGYTKQSLPHLKKGLVLAKKHNQKSYIGMAHRSLFRFYEKEKNYKKALENHKNYIAYKDTLTGQDAQNKVANLEMQKEVSRSEAERAVLEQKTQIQNLEISKQKTIRNALASVAFLI</sequence>
<dbReference type="Pfam" id="PF13181">
    <property type="entry name" value="TPR_8"/>
    <property type="match status" value="1"/>
</dbReference>
<evidence type="ECO:0000256" key="4">
    <source>
        <dbReference type="ARBA" id="ARBA00022803"/>
    </source>
</evidence>
<evidence type="ECO:0000256" key="5">
    <source>
        <dbReference type="SAM" id="Coils"/>
    </source>
</evidence>
<reference evidence="6" key="1">
    <citation type="submission" date="2018-05" db="EMBL/GenBank/DDBJ databases">
        <authorList>
            <person name="Lanie J.A."/>
            <person name="Ng W.-L."/>
            <person name="Kazmierczak K.M."/>
            <person name="Andrzejewski T.M."/>
            <person name="Davidsen T.M."/>
            <person name="Wayne K.J."/>
            <person name="Tettelin H."/>
            <person name="Glass J.I."/>
            <person name="Rusch D."/>
            <person name="Podicherti R."/>
            <person name="Tsui H.-C.T."/>
            <person name="Winkler M.E."/>
        </authorList>
    </citation>
    <scope>NUCLEOTIDE SEQUENCE</scope>
</reference>
<keyword evidence="3" id="KW-0677">Repeat</keyword>
<name>A0A382TGI2_9ZZZZ</name>
<accession>A0A382TGI2</accession>
<evidence type="ECO:0000313" key="6">
    <source>
        <dbReference type="EMBL" id="SVD20531.1"/>
    </source>
</evidence>
<dbReference type="SUPFAM" id="SSF48452">
    <property type="entry name" value="TPR-like"/>
    <property type="match status" value="1"/>
</dbReference>
<dbReference type="InterPro" id="IPR011990">
    <property type="entry name" value="TPR-like_helical_dom_sf"/>
</dbReference>
<organism evidence="6">
    <name type="scientific">marine metagenome</name>
    <dbReference type="NCBI Taxonomy" id="408172"/>
    <lineage>
        <taxon>unclassified sequences</taxon>
        <taxon>metagenomes</taxon>
        <taxon>ecological metagenomes</taxon>
    </lineage>
</organism>
<dbReference type="GO" id="GO:0005737">
    <property type="term" value="C:cytoplasm"/>
    <property type="evidence" value="ECO:0007669"/>
    <property type="project" value="UniProtKB-SubCell"/>
</dbReference>
<evidence type="ECO:0000256" key="1">
    <source>
        <dbReference type="ARBA" id="ARBA00004496"/>
    </source>
</evidence>
<feature type="non-terminal residue" evidence="6">
    <location>
        <position position="1"/>
    </location>
</feature>
<protein>
    <recommendedName>
        <fullName evidence="7">MalT-like TPR region domain-containing protein</fullName>
    </recommendedName>
</protein>
<dbReference type="Gene3D" id="1.25.40.10">
    <property type="entry name" value="Tetratricopeptide repeat domain"/>
    <property type="match status" value="2"/>
</dbReference>
<keyword evidence="5" id="KW-0175">Coiled coil</keyword>
<dbReference type="EMBL" id="UINC01136024">
    <property type="protein sequence ID" value="SVD20531.1"/>
    <property type="molecule type" value="Genomic_DNA"/>
</dbReference>
<proteinExistence type="predicted"/>
<dbReference type="InterPro" id="IPR051476">
    <property type="entry name" value="Bac_ResReg_Asp_Phosphatase"/>
</dbReference>
<evidence type="ECO:0008006" key="7">
    <source>
        <dbReference type="Google" id="ProtNLM"/>
    </source>
</evidence>
<comment type="subcellular location">
    <subcellularLocation>
        <location evidence="1">Cytoplasm</location>
    </subcellularLocation>
</comment>
<evidence type="ECO:0000256" key="2">
    <source>
        <dbReference type="ARBA" id="ARBA00022490"/>
    </source>
</evidence>
<dbReference type="InterPro" id="IPR019734">
    <property type="entry name" value="TPR_rpt"/>
</dbReference>
<feature type="coiled-coil region" evidence="5">
    <location>
        <begin position="248"/>
        <end position="286"/>
    </location>
</feature>